<protein>
    <submittedName>
        <fullName evidence="1">Uncharacterized protein</fullName>
    </submittedName>
</protein>
<dbReference type="AlphaFoldDB" id="A0A392QL56"/>
<evidence type="ECO:0000313" key="1">
    <source>
        <dbReference type="EMBL" id="MCI24647.1"/>
    </source>
</evidence>
<evidence type="ECO:0000313" key="2">
    <source>
        <dbReference type="Proteomes" id="UP000265520"/>
    </source>
</evidence>
<dbReference type="Proteomes" id="UP000265520">
    <property type="component" value="Unassembled WGS sequence"/>
</dbReference>
<feature type="non-terminal residue" evidence="1">
    <location>
        <position position="1"/>
    </location>
</feature>
<organism evidence="1 2">
    <name type="scientific">Trifolium medium</name>
    <dbReference type="NCBI Taxonomy" id="97028"/>
    <lineage>
        <taxon>Eukaryota</taxon>
        <taxon>Viridiplantae</taxon>
        <taxon>Streptophyta</taxon>
        <taxon>Embryophyta</taxon>
        <taxon>Tracheophyta</taxon>
        <taxon>Spermatophyta</taxon>
        <taxon>Magnoliopsida</taxon>
        <taxon>eudicotyledons</taxon>
        <taxon>Gunneridae</taxon>
        <taxon>Pentapetalae</taxon>
        <taxon>rosids</taxon>
        <taxon>fabids</taxon>
        <taxon>Fabales</taxon>
        <taxon>Fabaceae</taxon>
        <taxon>Papilionoideae</taxon>
        <taxon>50 kb inversion clade</taxon>
        <taxon>NPAAA clade</taxon>
        <taxon>Hologalegina</taxon>
        <taxon>IRL clade</taxon>
        <taxon>Trifolieae</taxon>
        <taxon>Trifolium</taxon>
    </lineage>
</organism>
<name>A0A392QL56_9FABA</name>
<keyword evidence="2" id="KW-1185">Reference proteome</keyword>
<dbReference type="EMBL" id="LXQA010142728">
    <property type="protein sequence ID" value="MCI24647.1"/>
    <property type="molecule type" value="Genomic_DNA"/>
</dbReference>
<proteinExistence type="predicted"/>
<sequence>YRGGAAWCKTVREKVGSELGGGNRNLEMMGTGKGSDGLMGVVLGQRSDVEEAVQ</sequence>
<accession>A0A392QL56</accession>
<comment type="caution">
    <text evidence="1">The sequence shown here is derived from an EMBL/GenBank/DDBJ whole genome shotgun (WGS) entry which is preliminary data.</text>
</comment>
<reference evidence="1 2" key="1">
    <citation type="journal article" date="2018" name="Front. Plant Sci.">
        <title>Red Clover (Trifolium pratense) and Zigzag Clover (T. medium) - A Picture of Genomic Similarities and Differences.</title>
        <authorList>
            <person name="Dluhosova J."/>
            <person name="Istvanek J."/>
            <person name="Nedelnik J."/>
            <person name="Repkova J."/>
        </authorList>
    </citation>
    <scope>NUCLEOTIDE SEQUENCE [LARGE SCALE GENOMIC DNA]</scope>
    <source>
        <strain evidence="2">cv. 10/8</strain>
        <tissue evidence="1">Leaf</tissue>
    </source>
</reference>